<name>A0A2H0R5G7_9BACT</name>
<gene>
    <name evidence="1" type="ORF">COV31_00500</name>
</gene>
<evidence type="ECO:0008006" key="3">
    <source>
        <dbReference type="Google" id="ProtNLM"/>
    </source>
</evidence>
<dbReference type="SUPFAM" id="SSF56784">
    <property type="entry name" value="HAD-like"/>
    <property type="match status" value="1"/>
</dbReference>
<dbReference type="Proteomes" id="UP000230232">
    <property type="component" value="Unassembled WGS sequence"/>
</dbReference>
<evidence type="ECO:0000313" key="2">
    <source>
        <dbReference type="Proteomes" id="UP000230232"/>
    </source>
</evidence>
<dbReference type="EMBL" id="PCXO01000004">
    <property type="protein sequence ID" value="PIR41576.1"/>
    <property type="molecule type" value="Genomic_DNA"/>
</dbReference>
<dbReference type="InterPro" id="IPR036412">
    <property type="entry name" value="HAD-like_sf"/>
</dbReference>
<dbReference type="AlphaFoldDB" id="A0A2H0R5G7"/>
<evidence type="ECO:0000313" key="1">
    <source>
        <dbReference type="EMBL" id="PIR41576.1"/>
    </source>
</evidence>
<reference evidence="1 2" key="1">
    <citation type="submission" date="2017-09" db="EMBL/GenBank/DDBJ databases">
        <title>Depth-based differentiation of microbial function through sediment-hosted aquifers and enrichment of novel symbionts in the deep terrestrial subsurface.</title>
        <authorList>
            <person name="Probst A.J."/>
            <person name="Ladd B."/>
            <person name="Jarett J.K."/>
            <person name="Geller-Mcgrath D.E."/>
            <person name="Sieber C.M."/>
            <person name="Emerson J.B."/>
            <person name="Anantharaman K."/>
            <person name="Thomas B.C."/>
            <person name="Malmstrom R."/>
            <person name="Stieglmeier M."/>
            <person name="Klingl A."/>
            <person name="Woyke T."/>
            <person name="Ryan C.M."/>
            <person name="Banfield J.F."/>
        </authorList>
    </citation>
    <scope>NUCLEOTIDE SEQUENCE [LARGE SCALE GENOMIC DNA]</scope>
    <source>
        <strain evidence="1">CG10_big_fil_rev_8_21_14_0_10_46_23</strain>
    </source>
</reference>
<proteinExistence type="predicted"/>
<sequence>MAPVLAVNMKIYLDIDGVLVGRGRKPAPYVVEFLKKATENHDCHWATTHCKGDTVPVMDYIKGILPVEAIEYCKLIKAIEWSHKKTEIFDYESDFLWFEDAPFEFEKEVLAQHDKSDSLVLVDLINNPNHLRELIKLI</sequence>
<comment type="caution">
    <text evidence="1">The sequence shown here is derived from an EMBL/GenBank/DDBJ whole genome shotgun (WGS) entry which is preliminary data.</text>
</comment>
<accession>A0A2H0R5G7</accession>
<protein>
    <recommendedName>
        <fullName evidence="3">FCP1 homology domain-containing protein</fullName>
    </recommendedName>
</protein>
<organism evidence="1 2">
    <name type="scientific">Candidatus Yanofskybacteria bacterium CG10_big_fil_rev_8_21_14_0_10_46_23</name>
    <dbReference type="NCBI Taxonomy" id="1975098"/>
    <lineage>
        <taxon>Bacteria</taxon>
        <taxon>Candidatus Yanofskyibacteriota</taxon>
    </lineage>
</organism>